<proteinExistence type="predicted"/>
<evidence type="ECO:0000256" key="1">
    <source>
        <dbReference type="SAM" id="MobiDB-lite"/>
    </source>
</evidence>
<evidence type="ECO:0000313" key="2">
    <source>
        <dbReference type="EMBL" id="GFO22823.1"/>
    </source>
</evidence>
<accession>A0AAV4BTA3</accession>
<gene>
    <name evidence="2" type="ORF">PoB_004932800</name>
</gene>
<feature type="compositionally biased region" description="Low complexity" evidence="1">
    <location>
        <begin position="64"/>
        <end position="83"/>
    </location>
</feature>
<protein>
    <submittedName>
        <fullName evidence="2">Uncharacterized protein</fullName>
    </submittedName>
</protein>
<organism evidence="2 3">
    <name type="scientific">Plakobranchus ocellatus</name>
    <dbReference type="NCBI Taxonomy" id="259542"/>
    <lineage>
        <taxon>Eukaryota</taxon>
        <taxon>Metazoa</taxon>
        <taxon>Spiralia</taxon>
        <taxon>Lophotrochozoa</taxon>
        <taxon>Mollusca</taxon>
        <taxon>Gastropoda</taxon>
        <taxon>Heterobranchia</taxon>
        <taxon>Euthyneura</taxon>
        <taxon>Panpulmonata</taxon>
        <taxon>Sacoglossa</taxon>
        <taxon>Placobranchoidea</taxon>
        <taxon>Plakobranchidae</taxon>
        <taxon>Plakobranchus</taxon>
    </lineage>
</organism>
<keyword evidence="3" id="KW-1185">Reference proteome</keyword>
<comment type="caution">
    <text evidence="2">The sequence shown here is derived from an EMBL/GenBank/DDBJ whole genome shotgun (WGS) entry which is preliminary data.</text>
</comment>
<dbReference type="AlphaFoldDB" id="A0AAV4BTA3"/>
<dbReference type="Proteomes" id="UP000735302">
    <property type="component" value="Unassembled WGS sequence"/>
</dbReference>
<evidence type="ECO:0000313" key="3">
    <source>
        <dbReference type="Proteomes" id="UP000735302"/>
    </source>
</evidence>
<feature type="region of interest" description="Disordered" evidence="1">
    <location>
        <begin position="62"/>
        <end position="96"/>
    </location>
</feature>
<name>A0AAV4BTA3_9GAST</name>
<reference evidence="2 3" key="1">
    <citation type="journal article" date="2021" name="Elife">
        <title>Chloroplast acquisition without the gene transfer in kleptoplastic sea slugs, Plakobranchus ocellatus.</title>
        <authorList>
            <person name="Maeda T."/>
            <person name="Takahashi S."/>
            <person name="Yoshida T."/>
            <person name="Shimamura S."/>
            <person name="Takaki Y."/>
            <person name="Nagai Y."/>
            <person name="Toyoda A."/>
            <person name="Suzuki Y."/>
            <person name="Arimoto A."/>
            <person name="Ishii H."/>
            <person name="Satoh N."/>
            <person name="Nishiyama T."/>
            <person name="Hasebe M."/>
            <person name="Maruyama T."/>
            <person name="Minagawa J."/>
            <person name="Obokata J."/>
            <person name="Shigenobu S."/>
        </authorList>
    </citation>
    <scope>NUCLEOTIDE SEQUENCE [LARGE SCALE GENOMIC DNA]</scope>
</reference>
<dbReference type="EMBL" id="BLXT01005456">
    <property type="protein sequence ID" value="GFO22823.1"/>
    <property type="molecule type" value="Genomic_DNA"/>
</dbReference>
<sequence length="96" mass="10249">MTENIIQVLAVSGILAPCSLLKGGGIERASLQLLMRAFVNSKDHNILVSYDVKVFRKYITTSISSSNSSSSSSNSSSSNSSSSSDRKESKINSTRS</sequence>